<name>A0A2N5M9K4_9BACI</name>
<comment type="caution">
    <text evidence="2">The sequence shown here is derived from an EMBL/GenBank/DDBJ whole genome shotgun (WGS) entry which is preliminary data.</text>
</comment>
<evidence type="ECO:0000259" key="1">
    <source>
        <dbReference type="Pfam" id="PF00795"/>
    </source>
</evidence>
<dbReference type="Proteomes" id="UP000234748">
    <property type="component" value="Unassembled WGS sequence"/>
</dbReference>
<dbReference type="Pfam" id="PF00795">
    <property type="entry name" value="CN_hydrolase"/>
    <property type="match status" value="1"/>
</dbReference>
<dbReference type="InterPro" id="IPR003010">
    <property type="entry name" value="C-N_Hydrolase"/>
</dbReference>
<sequence length="80" mass="9223">MIEELEAGLQELQREAVEKEIHIVFGTCLYEQDERYNAGIYLSPKGDKHIYKKVNLAFHERKVMKAGNVLRTFELRVGGA</sequence>
<organism evidence="2 3">
    <name type="scientific">Peribacillus deserti</name>
    <dbReference type="NCBI Taxonomy" id="673318"/>
    <lineage>
        <taxon>Bacteria</taxon>
        <taxon>Bacillati</taxon>
        <taxon>Bacillota</taxon>
        <taxon>Bacilli</taxon>
        <taxon>Bacillales</taxon>
        <taxon>Bacillaceae</taxon>
        <taxon>Peribacillus</taxon>
    </lineage>
</organism>
<evidence type="ECO:0000313" key="3">
    <source>
        <dbReference type="Proteomes" id="UP000234748"/>
    </source>
</evidence>
<dbReference type="Gene3D" id="3.60.110.10">
    <property type="entry name" value="Carbon-nitrogen hydrolase"/>
    <property type="match status" value="1"/>
</dbReference>
<dbReference type="EMBL" id="PGUY01000013">
    <property type="protein sequence ID" value="PLT31034.1"/>
    <property type="molecule type" value="Genomic_DNA"/>
</dbReference>
<evidence type="ECO:0000313" key="2">
    <source>
        <dbReference type="EMBL" id="PLT31034.1"/>
    </source>
</evidence>
<dbReference type="SUPFAM" id="SSF56317">
    <property type="entry name" value="Carbon-nitrogen hydrolase"/>
    <property type="match status" value="1"/>
</dbReference>
<protein>
    <recommendedName>
        <fullName evidence="1">CN hydrolase domain-containing protein</fullName>
    </recommendedName>
</protein>
<dbReference type="AlphaFoldDB" id="A0A2N5M9K4"/>
<gene>
    <name evidence="2" type="ORF">CUU66_04305</name>
</gene>
<dbReference type="RefSeq" id="WP_101640446.1">
    <property type="nucleotide sequence ID" value="NZ_PGUY01000013.1"/>
</dbReference>
<reference evidence="2 3" key="1">
    <citation type="submission" date="2017-11" db="EMBL/GenBank/DDBJ databases">
        <title>Comparitive Functional Genomics of Dry Heat Resistant strains isolated from the Viking Spacecraft.</title>
        <authorList>
            <person name="Seuylemezian A."/>
            <person name="Cooper K."/>
            <person name="Vaishampayan P."/>
        </authorList>
    </citation>
    <scope>NUCLEOTIDE SEQUENCE [LARGE SCALE GENOMIC DNA]</scope>
    <source>
        <strain evidence="2 3">V1-29</strain>
    </source>
</reference>
<proteinExistence type="predicted"/>
<dbReference type="InterPro" id="IPR036526">
    <property type="entry name" value="C-N_Hydrolase_sf"/>
</dbReference>
<keyword evidence="3" id="KW-1185">Reference proteome</keyword>
<accession>A0A2N5M9K4</accession>
<feature type="domain" description="CN hydrolase" evidence="1">
    <location>
        <begin position="5"/>
        <end position="78"/>
    </location>
</feature>